<keyword evidence="4 10" id="KW-0732">Signal</keyword>
<keyword evidence="3" id="KW-0964">Secreted</keyword>
<evidence type="ECO:0000256" key="8">
    <source>
        <dbReference type="ARBA" id="ARBA00036824"/>
    </source>
</evidence>
<dbReference type="GO" id="GO:0009251">
    <property type="term" value="P:glucan catabolic process"/>
    <property type="evidence" value="ECO:0007669"/>
    <property type="project" value="TreeGrafter"/>
</dbReference>
<accession>A0A9N8PJH6</accession>
<dbReference type="PANTHER" id="PTHR31297:SF1">
    <property type="entry name" value="GLUCAN 1,3-BETA-GLUCOSIDASE I_II-RELATED"/>
    <property type="match status" value="1"/>
</dbReference>
<evidence type="ECO:0000256" key="7">
    <source>
        <dbReference type="ARBA" id="ARBA00023316"/>
    </source>
</evidence>
<name>A0A9N8PJH6_9PEZI</name>
<feature type="signal peptide" evidence="10">
    <location>
        <begin position="1"/>
        <end position="20"/>
    </location>
</feature>
<proteinExistence type="inferred from homology"/>
<comment type="similarity">
    <text evidence="2">Belongs to the glycosyl hydrolase 5 (cellulase A) family.</text>
</comment>
<dbReference type="Gene3D" id="3.20.20.80">
    <property type="entry name" value="Glycosidases"/>
    <property type="match status" value="2"/>
</dbReference>
<dbReference type="GO" id="GO:0009986">
    <property type="term" value="C:cell surface"/>
    <property type="evidence" value="ECO:0007669"/>
    <property type="project" value="TreeGrafter"/>
</dbReference>
<dbReference type="GO" id="GO:0071555">
    <property type="term" value="P:cell wall organization"/>
    <property type="evidence" value="ECO:0007669"/>
    <property type="project" value="UniProtKB-KW"/>
</dbReference>
<dbReference type="GO" id="GO:0005576">
    <property type="term" value="C:extracellular region"/>
    <property type="evidence" value="ECO:0007669"/>
    <property type="project" value="UniProtKB-SubCell"/>
</dbReference>
<evidence type="ECO:0000256" key="4">
    <source>
        <dbReference type="ARBA" id="ARBA00022729"/>
    </source>
</evidence>
<gene>
    <name evidence="11" type="ORF">AWRI4619_LOCUS9284</name>
</gene>
<comment type="caution">
    <text evidence="11">The sequence shown here is derived from an EMBL/GenBank/DDBJ whole genome shotgun (WGS) entry which is preliminary data.</text>
</comment>
<dbReference type="AlphaFoldDB" id="A0A9N8PJH6"/>
<evidence type="ECO:0000256" key="9">
    <source>
        <dbReference type="ARBA" id="ARBA00038929"/>
    </source>
</evidence>
<sequence>MLAPLLTLAAVSTLLGQSCALPPPSPHSPPGPPGPPEYFIDTTWWDANSGGASDEWGLCANLGSRCGPVLENRYAIWITYADIDKSATANINVLRIPTTYAAWIKLPGTQLYSGNQQKYLKDIALYAIKEYNMHIIVDIHSLPGGVNVDNTAFSAFGSPYALSDLTNFTKGVLKRVGKVNAKIPVMLQDGFKGESYFPPSFDETTNLVFDIHSYYFAGRNACAANVSSYICTDAKAAVGDGKFPVFVGEWAIEAQYNNTFALRQGNLAAGLYAFGKKTSGSAYWTAKRSPFVAWVNHNNSSAHTHP</sequence>
<dbReference type="Proteomes" id="UP000716446">
    <property type="component" value="Unassembled WGS sequence"/>
</dbReference>
<keyword evidence="6" id="KW-0326">Glycosidase</keyword>
<dbReference type="SUPFAM" id="SSF51445">
    <property type="entry name" value="(Trans)glycosidases"/>
    <property type="match status" value="1"/>
</dbReference>
<keyword evidence="7" id="KW-0961">Cell wall biogenesis/degradation</keyword>
<evidence type="ECO:0000256" key="2">
    <source>
        <dbReference type="ARBA" id="ARBA00005641"/>
    </source>
</evidence>
<keyword evidence="5" id="KW-0378">Hydrolase</keyword>
<dbReference type="PANTHER" id="PTHR31297">
    <property type="entry name" value="GLUCAN ENDO-1,6-BETA-GLUCOSIDASE B"/>
    <property type="match status" value="1"/>
</dbReference>
<dbReference type="InterPro" id="IPR017853">
    <property type="entry name" value="GH"/>
</dbReference>
<comment type="subcellular location">
    <subcellularLocation>
        <location evidence="1">Secreted</location>
    </subcellularLocation>
</comment>
<comment type="catalytic activity">
    <reaction evidence="8">
        <text>Successive hydrolysis of beta-D-glucose units from the non-reducing ends of (1-&gt;3)-beta-D-glucans, releasing alpha-glucose.</text>
        <dbReference type="EC" id="3.2.1.58"/>
    </reaction>
</comment>
<organism evidence="11 12">
    <name type="scientific">Aureobasidium vineae</name>
    <dbReference type="NCBI Taxonomy" id="2773715"/>
    <lineage>
        <taxon>Eukaryota</taxon>
        <taxon>Fungi</taxon>
        <taxon>Dikarya</taxon>
        <taxon>Ascomycota</taxon>
        <taxon>Pezizomycotina</taxon>
        <taxon>Dothideomycetes</taxon>
        <taxon>Dothideomycetidae</taxon>
        <taxon>Dothideales</taxon>
        <taxon>Saccotheciaceae</taxon>
        <taxon>Aureobasidium</taxon>
    </lineage>
</organism>
<protein>
    <recommendedName>
        <fullName evidence="9">glucan 1,3-beta-glucosidase</fullName>
        <ecNumber evidence="9">3.2.1.58</ecNumber>
    </recommendedName>
</protein>
<evidence type="ECO:0000256" key="6">
    <source>
        <dbReference type="ARBA" id="ARBA00023295"/>
    </source>
</evidence>
<keyword evidence="12" id="KW-1185">Reference proteome</keyword>
<feature type="chain" id="PRO_5040424616" description="glucan 1,3-beta-glucosidase" evidence="10">
    <location>
        <begin position="21"/>
        <end position="306"/>
    </location>
</feature>
<dbReference type="GO" id="GO:0004338">
    <property type="term" value="F:glucan exo-1,3-beta-glucosidase activity"/>
    <property type="evidence" value="ECO:0007669"/>
    <property type="project" value="UniProtKB-EC"/>
</dbReference>
<evidence type="ECO:0000313" key="12">
    <source>
        <dbReference type="Proteomes" id="UP000716446"/>
    </source>
</evidence>
<evidence type="ECO:0000256" key="3">
    <source>
        <dbReference type="ARBA" id="ARBA00022525"/>
    </source>
</evidence>
<reference evidence="11" key="1">
    <citation type="submission" date="2020-06" db="EMBL/GenBank/DDBJ databases">
        <authorList>
            <person name="Onetto C."/>
        </authorList>
    </citation>
    <scope>NUCLEOTIDE SEQUENCE</scope>
</reference>
<evidence type="ECO:0000256" key="1">
    <source>
        <dbReference type="ARBA" id="ARBA00004613"/>
    </source>
</evidence>
<dbReference type="InterPro" id="IPR050386">
    <property type="entry name" value="Glycosyl_hydrolase_5"/>
</dbReference>
<evidence type="ECO:0000256" key="5">
    <source>
        <dbReference type="ARBA" id="ARBA00022801"/>
    </source>
</evidence>
<dbReference type="EMBL" id="CAIJEN010000016">
    <property type="protein sequence ID" value="CAD0096252.1"/>
    <property type="molecule type" value="Genomic_DNA"/>
</dbReference>
<dbReference type="EC" id="3.2.1.58" evidence="9"/>
<evidence type="ECO:0000313" key="11">
    <source>
        <dbReference type="EMBL" id="CAD0096252.1"/>
    </source>
</evidence>
<evidence type="ECO:0000256" key="10">
    <source>
        <dbReference type="SAM" id="SignalP"/>
    </source>
</evidence>